<dbReference type="InterPro" id="IPR021245">
    <property type="entry name" value="DUF2790"/>
</dbReference>
<sequence>MKKLIVAAALVFCSMTSQATTFSEKKQMEYIQEHQSAVAAYAKKNNKPMPEIVDYKYGMKIDVEKFVRQSQDPRTCQIYSRLMSYEDPQGELKTIRYSVFSQCPNNKS</sequence>
<dbReference type="RefSeq" id="WP_017736204.1">
    <property type="nucleotide sequence ID" value="NZ_FNKM01000002.1"/>
</dbReference>
<dbReference type="Pfam" id="PF10976">
    <property type="entry name" value="DUF2790"/>
    <property type="match status" value="1"/>
</dbReference>
<dbReference type="EMBL" id="VFES01000001">
    <property type="protein sequence ID" value="TWR70118.1"/>
    <property type="molecule type" value="Genomic_DNA"/>
</dbReference>
<feature type="chain" id="PRO_5044371695" evidence="1">
    <location>
        <begin position="20"/>
        <end position="108"/>
    </location>
</feature>
<gene>
    <name evidence="3" type="ORF">FIV39_01940</name>
    <name evidence="2" type="ORF">SAMN04490186_6352</name>
</gene>
<accession>A0A1H1IX33</accession>
<evidence type="ECO:0000256" key="1">
    <source>
        <dbReference type="SAM" id="SignalP"/>
    </source>
</evidence>
<dbReference type="EMBL" id="FNKM01000002">
    <property type="protein sequence ID" value="SDR42120.1"/>
    <property type="molecule type" value="Genomic_DNA"/>
</dbReference>
<dbReference type="Gene3D" id="2.30.140.50">
    <property type="entry name" value="Protein of unknown function DUF2790"/>
    <property type="match status" value="1"/>
</dbReference>
<reference evidence="2 4" key="1">
    <citation type="submission" date="2016-10" db="EMBL/GenBank/DDBJ databases">
        <authorList>
            <person name="Varghese N."/>
            <person name="Submissions S."/>
        </authorList>
    </citation>
    <scope>NUCLEOTIDE SEQUENCE [LARGE SCALE GENOMIC DNA]</scope>
    <source>
        <strain evidence="2 4">BS2976</strain>
    </source>
</reference>
<evidence type="ECO:0000313" key="3">
    <source>
        <dbReference type="EMBL" id="TWR70118.1"/>
    </source>
</evidence>
<protein>
    <submittedName>
        <fullName evidence="3">DUF2790 domain-containing protein</fullName>
    </submittedName>
</protein>
<evidence type="ECO:0000313" key="5">
    <source>
        <dbReference type="Proteomes" id="UP000317267"/>
    </source>
</evidence>
<organism evidence="3 5">
    <name type="scientific">Pseudomonas grimontii</name>
    <dbReference type="NCBI Taxonomy" id="129847"/>
    <lineage>
        <taxon>Bacteria</taxon>
        <taxon>Pseudomonadati</taxon>
        <taxon>Pseudomonadota</taxon>
        <taxon>Gammaproteobacteria</taxon>
        <taxon>Pseudomonadales</taxon>
        <taxon>Pseudomonadaceae</taxon>
        <taxon>Pseudomonas</taxon>
    </lineage>
</organism>
<feature type="signal peptide" evidence="1">
    <location>
        <begin position="1"/>
        <end position="19"/>
    </location>
</feature>
<dbReference type="AlphaFoldDB" id="A0A1H1IX33"/>
<reference evidence="3 5" key="2">
    <citation type="submission" date="2019-06" db="EMBL/GenBank/DDBJ databases">
        <title>Pseudomonas bimorpha sp. nov. isolated from bovine raw milk and skim milk concentrate.</title>
        <authorList>
            <person name="Hofmann K."/>
            <person name="Huptas C."/>
            <person name="Doll E."/>
            <person name="Scherer S."/>
            <person name="Wenning M."/>
        </authorList>
    </citation>
    <scope>NUCLEOTIDE SEQUENCE [LARGE SCALE GENOMIC DNA]</scope>
    <source>
        <strain evidence="3 5">DSM 17515</strain>
    </source>
</reference>
<dbReference type="Proteomes" id="UP000198740">
    <property type="component" value="Unassembled WGS sequence"/>
</dbReference>
<dbReference type="Proteomes" id="UP000317267">
    <property type="component" value="Unassembled WGS sequence"/>
</dbReference>
<evidence type="ECO:0000313" key="2">
    <source>
        <dbReference type="EMBL" id="SDR42120.1"/>
    </source>
</evidence>
<dbReference type="OrthoDB" id="6903098at2"/>
<evidence type="ECO:0000313" key="4">
    <source>
        <dbReference type="Proteomes" id="UP000198740"/>
    </source>
</evidence>
<proteinExistence type="predicted"/>
<keyword evidence="1" id="KW-0732">Signal</keyword>
<keyword evidence="4" id="KW-1185">Reference proteome</keyword>
<comment type="caution">
    <text evidence="3">The sequence shown here is derived from an EMBL/GenBank/DDBJ whole genome shotgun (WGS) entry which is preliminary data.</text>
</comment>
<name>A0A1H1IX33_9PSED</name>